<accession>A0A0N4T3D6</accession>
<evidence type="ECO:0000256" key="1">
    <source>
        <dbReference type="SAM" id="Phobius"/>
    </source>
</evidence>
<organism evidence="5">
    <name type="scientific">Brugia pahangi</name>
    <name type="common">Filarial nematode worm</name>
    <dbReference type="NCBI Taxonomy" id="6280"/>
    <lineage>
        <taxon>Eukaryota</taxon>
        <taxon>Metazoa</taxon>
        <taxon>Ecdysozoa</taxon>
        <taxon>Nematoda</taxon>
        <taxon>Chromadorea</taxon>
        <taxon>Rhabditida</taxon>
        <taxon>Spirurina</taxon>
        <taxon>Spiruromorpha</taxon>
        <taxon>Filarioidea</taxon>
        <taxon>Onchocercidae</taxon>
        <taxon>Brugia</taxon>
    </lineage>
</organism>
<dbReference type="WBParaSite" id="BPAG_0000275401-mRNA-1">
    <property type="protein sequence ID" value="BPAG_0000275401-mRNA-1"/>
    <property type="gene ID" value="BPAG_0000275401"/>
</dbReference>
<name>A0A0N4T3D6_BRUPA</name>
<dbReference type="EMBL" id="UZAD01000464">
    <property type="protein sequence ID" value="VDN83872.1"/>
    <property type="molecule type" value="Genomic_DNA"/>
</dbReference>
<reference evidence="5 6" key="1">
    <citation type="submission" date="2017-02" db="UniProtKB">
        <authorList>
            <consortium name="WormBaseParasite"/>
        </authorList>
    </citation>
    <scope>IDENTIFICATION</scope>
</reference>
<evidence type="ECO:0000313" key="3">
    <source>
        <dbReference type="EMBL" id="VDN83908.1"/>
    </source>
</evidence>
<dbReference type="WBParaSite" id="BPAG_0000271601-mRNA-1">
    <property type="protein sequence ID" value="BPAG_0000271601-mRNA-1"/>
    <property type="gene ID" value="BPAG_0000271601"/>
</dbReference>
<feature type="transmembrane region" description="Helical" evidence="1">
    <location>
        <begin position="12"/>
        <end position="31"/>
    </location>
</feature>
<evidence type="ECO:0000313" key="6">
    <source>
        <dbReference type="WBParaSite" id="BPAG_0000275401-mRNA-1"/>
    </source>
</evidence>
<dbReference type="EMBL" id="UZAD01000481">
    <property type="protein sequence ID" value="VDN83908.1"/>
    <property type="molecule type" value="Genomic_DNA"/>
</dbReference>
<reference evidence="2 4" key="2">
    <citation type="submission" date="2018-11" db="EMBL/GenBank/DDBJ databases">
        <authorList>
            <consortium name="Pathogen Informatics"/>
        </authorList>
    </citation>
    <scope>NUCLEOTIDE SEQUENCE [LARGE SCALE GENOMIC DNA]</scope>
</reference>
<evidence type="ECO:0000313" key="4">
    <source>
        <dbReference type="Proteomes" id="UP000278627"/>
    </source>
</evidence>
<dbReference type="AlphaFoldDB" id="A0A0N4T3D6"/>
<evidence type="ECO:0000313" key="2">
    <source>
        <dbReference type="EMBL" id="VDN83872.1"/>
    </source>
</evidence>
<gene>
    <name evidence="2" type="ORF">BPAG_LOCUS2686</name>
    <name evidence="3" type="ORF">BPAG_LOCUS2722</name>
</gene>
<proteinExistence type="predicted"/>
<sequence>MGMVVEIERVQFLTLVVTAIVIVMLVLQGLVQLV</sequence>
<evidence type="ECO:0000313" key="5">
    <source>
        <dbReference type="WBParaSite" id="BPAG_0000271601-mRNA-1"/>
    </source>
</evidence>
<protein>
    <submittedName>
        <fullName evidence="5 6">Preprotein translocase subunit Sec61beta</fullName>
    </submittedName>
</protein>
<keyword evidence="1" id="KW-0472">Membrane</keyword>
<keyword evidence="4" id="KW-1185">Reference proteome</keyword>
<dbReference type="Proteomes" id="UP000278627">
    <property type="component" value="Unassembled WGS sequence"/>
</dbReference>
<keyword evidence="1" id="KW-0812">Transmembrane</keyword>
<keyword evidence="1" id="KW-1133">Transmembrane helix</keyword>